<evidence type="ECO:0000313" key="4">
    <source>
        <dbReference type="EMBL" id="AAB17687.1"/>
    </source>
</evidence>
<dbReference type="PANTHER" id="PTHR30531">
    <property type="entry name" value="FLAGELLAR BIOSYNTHETIC PROTEIN FLHB"/>
    <property type="match status" value="1"/>
</dbReference>
<dbReference type="GO" id="GO:0009306">
    <property type="term" value="P:protein secretion"/>
    <property type="evidence" value="ECO:0007669"/>
    <property type="project" value="InterPro"/>
</dbReference>
<reference evidence="4" key="2">
    <citation type="submission" date="1996-10" db="EMBL/GenBank/DDBJ databases">
        <title>Genes controlling cultivar-specific nodulation of soybean by Rhizobium fredii are homologous genes encoding Type III secretion systems in other bacteria.</title>
        <authorList>
            <person name="He X.-T."/>
            <person name="Krishnan H.B."/>
            <person name="Pueppke S.G."/>
        </authorList>
    </citation>
    <scope>NUCLEOTIDE SEQUENCE</scope>
</reference>
<evidence type="ECO:0000256" key="2">
    <source>
        <dbReference type="SAM" id="MobiDB-lite"/>
    </source>
</evidence>
<dbReference type="GO" id="GO:0005886">
    <property type="term" value="C:plasma membrane"/>
    <property type="evidence" value="ECO:0007669"/>
    <property type="project" value="TreeGrafter"/>
</dbReference>
<proteinExistence type="inferred from homology"/>
<feature type="compositionally biased region" description="Basic and acidic residues" evidence="2">
    <location>
        <begin position="1"/>
        <end position="22"/>
    </location>
</feature>
<keyword evidence="3" id="KW-0812">Transmembrane</keyword>
<feature type="transmembrane region" description="Helical" evidence="3">
    <location>
        <begin position="147"/>
        <end position="166"/>
    </location>
</feature>
<dbReference type="EMBL" id="L12251">
    <property type="protein sequence ID" value="AAB17687.1"/>
    <property type="molecule type" value="Genomic_DNA"/>
</dbReference>
<feature type="transmembrane region" description="Helical" evidence="3">
    <location>
        <begin position="186"/>
        <end position="208"/>
    </location>
</feature>
<evidence type="ECO:0000256" key="1">
    <source>
        <dbReference type="ARBA" id="ARBA00010690"/>
    </source>
</evidence>
<sequence length="351" mass="38667">MSDTSEEKSHGATPKKLSDARKRGQIPRSSDFVRAAATCAGLAYLWLRGSVIEDKCREALLLTDKLQNLPFNLAVRQALVLLVELTLATVGPLLSALFGAVILAALLANRGFVFSLEPMKPNFEKINPFQWLKRLGSARSAVEVGKTLFKVLVLGGTFSLFFLGLWKTMVYLPVCGMGCFGVVFTGAKQLIGIGAGALLIGGLIDLLLQRALFLREMRMTKTEIKRELKEQQGTPELKGERRRIRNEMASEPPLGVHRATLVYRGTAVLIGLRYVRGETGVPILVCRAEGEAASDMFREAQNLRLKIVDDHVLAHQLMSTTKLGTAIPMQYFEPIARALLGRRFGLSIPEF</sequence>
<feature type="transmembrane region" description="Helical" evidence="3">
    <location>
        <begin position="78"/>
        <end position="107"/>
    </location>
</feature>
<dbReference type="SUPFAM" id="SSF160544">
    <property type="entry name" value="EscU C-terminal domain-like"/>
    <property type="match status" value="1"/>
</dbReference>
<feature type="region of interest" description="Disordered" evidence="2">
    <location>
        <begin position="1"/>
        <end position="24"/>
    </location>
</feature>
<keyword evidence="3" id="KW-1133">Transmembrane helix</keyword>
<gene>
    <name evidence="4" type="primary">hrcU</name>
</gene>
<keyword evidence="3" id="KW-0472">Membrane</keyword>
<name>P72278_RHIFR</name>
<dbReference type="InterPro" id="IPR006135">
    <property type="entry name" value="T3SS_substrate_exporter"/>
</dbReference>
<organism evidence="4">
    <name type="scientific">Rhizobium fredii</name>
    <name type="common">Sinorhizobium fredii</name>
    <dbReference type="NCBI Taxonomy" id="380"/>
    <lineage>
        <taxon>Bacteria</taxon>
        <taxon>Pseudomonadati</taxon>
        <taxon>Pseudomonadota</taxon>
        <taxon>Alphaproteobacteria</taxon>
        <taxon>Hyphomicrobiales</taxon>
        <taxon>Rhizobiaceae</taxon>
        <taxon>Sinorhizobium/Ensifer group</taxon>
        <taxon>Sinorhizobium</taxon>
    </lineage>
</organism>
<dbReference type="Pfam" id="PF01312">
    <property type="entry name" value="Bac_export_2"/>
    <property type="match status" value="1"/>
</dbReference>
<dbReference type="InterPro" id="IPR029025">
    <property type="entry name" value="T3SS_substrate_exporter_C"/>
</dbReference>
<accession>P72278</accession>
<comment type="similarity">
    <text evidence="1">Belongs to the type III secretion exporter family.</text>
</comment>
<evidence type="ECO:0000256" key="3">
    <source>
        <dbReference type="SAM" id="Phobius"/>
    </source>
</evidence>
<dbReference type="PANTHER" id="PTHR30531:SF12">
    <property type="entry name" value="FLAGELLAR BIOSYNTHETIC PROTEIN FLHB"/>
    <property type="match status" value="1"/>
</dbReference>
<reference evidence="4" key="1">
    <citation type="submission" date="1993-03" db="EMBL/GenBank/DDBJ databases">
        <authorList>
            <person name="Krishnan H.B."/>
            <person name="Pueppke S.G."/>
        </authorList>
    </citation>
    <scope>NUCLEOTIDE SEQUENCE</scope>
</reference>
<feature type="non-terminal residue" evidence="4">
    <location>
        <position position="351"/>
    </location>
</feature>
<dbReference type="PRINTS" id="PR00950">
    <property type="entry name" value="TYPE3IMSPROT"/>
</dbReference>
<dbReference type="Gene3D" id="3.40.1690.10">
    <property type="entry name" value="secretion proteins EscU"/>
    <property type="match status" value="1"/>
</dbReference>
<dbReference type="AlphaFoldDB" id="P72278"/>
<protein>
    <submittedName>
        <fullName evidence="4">HrcU protein</fullName>
    </submittedName>
</protein>